<sequence>MSKKLITGILVGAAVGAALGILFAPDKGKETRKKIAKKTGDLGDTVRNKFNELGSALQDKYDSIRGEANSILDKGKDTAKDIKEDVQRNFS</sequence>
<proteinExistence type="predicted"/>
<evidence type="ECO:0000256" key="1">
    <source>
        <dbReference type="SAM" id="Phobius"/>
    </source>
</evidence>
<dbReference type="Pfam" id="PF12732">
    <property type="entry name" value="YtxH"/>
    <property type="match status" value="1"/>
</dbReference>
<gene>
    <name evidence="2" type="ORF">ACFOWM_08990</name>
</gene>
<keyword evidence="3" id="KW-1185">Reference proteome</keyword>
<keyword evidence="1" id="KW-0812">Transmembrane</keyword>
<feature type="transmembrane region" description="Helical" evidence="1">
    <location>
        <begin position="6"/>
        <end position="24"/>
    </location>
</feature>
<comment type="caution">
    <text evidence="2">The sequence shown here is derived from an EMBL/GenBank/DDBJ whole genome shotgun (WGS) entry which is preliminary data.</text>
</comment>
<accession>A0ABV8QS40</accession>
<protein>
    <submittedName>
        <fullName evidence="2">YtxH domain-containing protein</fullName>
    </submittedName>
</protein>
<dbReference type="Gene3D" id="6.10.140.1430">
    <property type="match status" value="1"/>
</dbReference>
<evidence type="ECO:0000313" key="2">
    <source>
        <dbReference type="EMBL" id="MFC4263011.1"/>
    </source>
</evidence>
<evidence type="ECO:0000313" key="3">
    <source>
        <dbReference type="Proteomes" id="UP001595907"/>
    </source>
</evidence>
<keyword evidence="1" id="KW-1133">Transmembrane helix</keyword>
<dbReference type="InterPro" id="IPR052928">
    <property type="entry name" value="Desiccation-related_membrane"/>
</dbReference>
<dbReference type="PANTHER" id="PTHR35792">
    <property type="entry name" value="GENERAL STRESS PROTEIN"/>
    <property type="match status" value="1"/>
</dbReference>
<reference evidence="3" key="1">
    <citation type="journal article" date="2019" name="Int. J. Syst. Evol. Microbiol.">
        <title>The Global Catalogue of Microorganisms (GCM) 10K type strain sequencing project: providing services to taxonomists for standard genome sequencing and annotation.</title>
        <authorList>
            <consortium name="The Broad Institute Genomics Platform"/>
            <consortium name="The Broad Institute Genome Sequencing Center for Infectious Disease"/>
            <person name="Wu L."/>
            <person name="Ma J."/>
        </authorList>
    </citation>
    <scope>NUCLEOTIDE SEQUENCE [LARGE SCALE GENOMIC DNA]</scope>
    <source>
        <strain evidence="3">CECT 8289</strain>
    </source>
</reference>
<dbReference type="Proteomes" id="UP001595907">
    <property type="component" value="Unassembled WGS sequence"/>
</dbReference>
<keyword evidence="1" id="KW-0472">Membrane</keyword>
<dbReference type="InterPro" id="IPR024623">
    <property type="entry name" value="YtxH"/>
</dbReference>
<dbReference type="RefSeq" id="WP_379709033.1">
    <property type="nucleotide sequence ID" value="NZ_JBHSCZ010000002.1"/>
</dbReference>
<dbReference type="EMBL" id="JBHSCZ010000002">
    <property type="protein sequence ID" value="MFC4263011.1"/>
    <property type="molecule type" value="Genomic_DNA"/>
</dbReference>
<organism evidence="2 3">
    <name type="scientific">Ferruginibacter yonginensis</name>
    <dbReference type="NCBI Taxonomy" id="1310416"/>
    <lineage>
        <taxon>Bacteria</taxon>
        <taxon>Pseudomonadati</taxon>
        <taxon>Bacteroidota</taxon>
        <taxon>Chitinophagia</taxon>
        <taxon>Chitinophagales</taxon>
        <taxon>Chitinophagaceae</taxon>
        <taxon>Ferruginibacter</taxon>
    </lineage>
</organism>
<name>A0ABV8QS40_9BACT</name>
<dbReference type="PANTHER" id="PTHR35792:SF2">
    <property type="entry name" value="GENERAL STRESS PROTEIN"/>
    <property type="match status" value="1"/>
</dbReference>